<comment type="caution">
    <text evidence="2">The sequence shown here is derived from an EMBL/GenBank/DDBJ whole genome shotgun (WGS) entry which is preliminary data.</text>
</comment>
<dbReference type="Proteomes" id="UP001300096">
    <property type="component" value="Unassembled WGS sequence"/>
</dbReference>
<gene>
    <name evidence="2" type="ORF">KZC51_04550</name>
</gene>
<evidence type="ECO:0000313" key="3">
    <source>
        <dbReference type="Proteomes" id="UP001300096"/>
    </source>
</evidence>
<evidence type="ECO:0000313" key="2">
    <source>
        <dbReference type="EMBL" id="MCK2035401.1"/>
    </source>
</evidence>
<keyword evidence="1" id="KW-0812">Transmembrane</keyword>
<organism evidence="2 3">
    <name type="scientific">Microbacterium croceum</name>
    <dbReference type="NCBI Taxonomy" id="2851645"/>
    <lineage>
        <taxon>Bacteria</taxon>
        <taxon>Bacillati</taxon>
        <taxon>Actinomycetota</taxon>
        <taxon>Actinomycetes</taxon>
        <taxon>Micrococcales</taxon>
        <taxon>Microbacteriaceae</taxon>
        <taxon>Microbacterium</taxon>
    </lineage>
</organism>
<proteinExistence type="predicted"/>
<dbReference type="EMBL" id="JAHWXN010000001">
    <property type="protein sequence ID" value="MCK2035401.1"/>
    <property type="molecule type" value="Genomic_DNA"/>
</dbReference>
<keyword evidence="3" id="KW-1185">Reference proteome</keyword>
<dbReference type="RefSeq" id="WP_247628824.1">
    <property type="nucleotide sequence ID" value="NZ_JAHWXN010000001.1"/>
</dbReference>
<reference evidence="2 3" key="1">
    <citation type="submission" date="2021-06" db="EMBL/GenBank/DDBJ databases">
        <title>Genome-based taxonomic framework of Microbacterium strains isolated from marine environment, the description of four new species and reclassification of four preexisting species.</title>
        <authorList>
            <person name="Lee S.D."/>
            <person name="Kim S.-M."/>
            <person name="Byeon Y.-S."/>
            <person name="Yang H.L."/>
            <person name="Kim I.S."/>
        </authorList>
    </citation>
    <scope>NUCLEOTIDE SEQUENCE [LARGE SCALE GENOMIC DNA]</scope>
    <source>
        <strain evidence="2 3">SSW1-49</strain>
    </source>
</reference>
<accession>A0ABT0FCC2</accession>
<sequence length="202" mass="22081">MNERVQSDLASADPVRGGDDAELHDLVRRVAADAQATATTGIAARTPWWRRRRAIVPISLGVLAIATGAAVLIPLQLSVNDTPVELDVEIPIVYTTDTGIEVSCRYGLYFGDPVDRSAADERLAAFVSSHDWTGIGQRIYDEAIANPFVPGPDDDWEVDTPELRDQSSFIHATELIWAEIPDELLHDEWSSGSTMDCTGVLH</sequence>
<feature type="transmembrane region" description="Helical" evidence="1">
    <location>
        <begin position="54"/>
        <end position="75"/>
    </location>
</feature>
<name>A0ABT0FCC2_9MICO</name>
<keyword evidence="1" id="KW-0472">Membrane</keyword>
<keyword evidence="1" id="KW-1133">Transmembrane helix</keyword>
<evidence type="ECO:0000256" key="1">
    <source>
        <dbReference type="SAM" id="Phobius"/>
    </source>
</evidence>
<protein>
    <submittedName>
        <fullName evidence="2">Uncharacterized protein</fullName>
    </submittedName>
</protein>